<dbReference type="PANTHER" id="PTHR43070">
    <property type="match status" value="1"/>
</dbReference>
<dbReference type="InterPro" id="IPR022697">
    <property type="entry name" value="HDH_short"/>
</dbReference>
<gene>
    <name evidence="20" type="ORF">MICPUCDRAFT_66967</name>
</gene>
<accession>C1N597</accession>
<comment type="catalytic activity">
    <reaction evidence="11">
        <text>L-homoserine + NADP(+) = L-aspartate 4-semialdehyde + NADPH + H(+)</text>
        <dbReference type="Rhea" id="RHEA:15761"/>
        <dbReference type="ChEBI" id="CHEBI:15378"/>
        <dbReference type="ChEBI" id="CHEBI:57476"/>
        <dbReference type="ChEBI" id="CHEBI:57783"/>
        <dbReference type="ChEBI" id="CHEBI:58349"/>
        <dbReference type="ChEBI" id="CHEBI:537519"/>
        <dbReference type="EC" id="1.1.1.3"/>
    </reaction>
    <physiologicalReaction direction="right-to-left" evidence="11">
        <dbReference type="Rhea" id="RHEA:15763"/>
    </physiologicalReaction>
</comment>
<dbReference type="EC" id="1.1.1.3" evidence="5 12"/>
<evidence type="ECO:0000256" key="6">
    <source>
        <dbReference type="ARBA" id="ARBA00022605"/>
    </source>
</evidence>
<keyword evidence="6 12" id="KW-0028">Amino-acid biosynthesis</keyword>
<evidence type="ECO:0000256" key="8">
    <source>
        <dbReference type="ARBA" id="ARBA00022857"/>
    </source>
</evidence>
<keyword evidence="7 12" id="KW-0791">Threonine biosynthesis</keyword>
<dbReference type="SUPFAM" id="SSF55347">
    <property type="entry name" value="Glyceraldehyde-3-phosphate dehydrogenase-like, C-terminal domain"/>
    <property type="match status" value="1"/>
</dbReference>
<dbReference type="UniPathway" id="UPA00051">
    <property type="reaction ID" value="UER00465"/>
</dbReference>
<keyword evidence="8 12" id="KW-0521">NADP</keyword>
<name>C1N597_MICPC</name>
<dbReference type="EMBL" id="GG663747">
    <property type="protein sequence ID" value="EEH52869.1"/>
    <property type="molecule type" value="Genomic_DNA"/>
</dbReference>
<keyword evidence="10 12" id="KW-0486">Methionine biosynthesis</keyword>
<dbReference type="Pfam" id="PF03447">
    <property type="entry name" value="NAD_binding_3"/>
    <property type="match status" value="1"/>
</dbReference>
<dbReference type="Gene3D" id="3.30.360.10">
    <property type="entry name" value="Dihydrodipicolinate Reductase, domain 2"/>
    <property type="match status" value="1"/>
</dbReference>
<dbReference type="InterPro" id="IPR001342">
    <property type="entry name" value="HDH_cat"/>
</dbReference>
<dbReference type="GO" id="GO:0004412">
    <property type="term" value="F:homoserine dehydrogenase activity"/>
    <property type="evidence" value="ECO:0007669"/>
    <property type="project" value="UniProtKB-EC"/>
</dbReference>
<dbReference type="PANTHER" id="PTHR43070:SF5">
    <property type="entry name" value="HOMOSERINE DEHYDROGENASE"/>
    <property type="match status" value="1"/>
</dbReference>
<dbReference type="Gene3D" id="3.40.50.720">
    <property type="entry name" value="NAD(P)-binding Rossmann-like Domain"/>
    <property type="match status" value="1"/>
</dbReference>
<evidence type="ECO:0000256" key="13">
    <source>
        <dbReference type="PIRSR" id="PIRSR036497-1"/>
    </source>
</evidence>
<dbReference type="GO" id="GO:0009086">
    <property type="term" value="P:methionine biosynthetic process"/>
    <property type="evidence" value="ECO:0007669"/>
    <property type="project" value="UniProtKB-KW"/>
</dbReference>
<organism evidence="21">
    <name type="scientific">Micromonas pusilla (strain CCMP1545)</name>
    <name type="common">Picoplanktonic green alga</name>
    <dbReference type="NCBI Taxonomy" id="564608"/>
    <lineage>
        <taxon>Eukaryota</taxon>
        <taxon>Viridiplantae</taxon>
        <taxon>Chlorophyta</taxon>
        <taxon>Mamiellophyceae</taxon>
        <taxon>Mamiellales</taxon>
        <taxon>Mamiellaceae</taxon>
        <taxon>Micromonas</taxon>
    </lineage>
</organism>
<comment type="cofactor">
    <cofactor evidence="1">
        <name>a metal cation</name>
        <dbReference type="ChEBI" id="CHEBI:25213"/>
    </cofactor>
</comment>
<dbReference type="Proteomes" id="UP000001876">
    <property type="component" value="Unassembled WGS sequence"/>
</dbReference>
<evidence type="ECO:0000259" key="18">
    <source>
        <dbReference type="Pfam" id="PF00742"/>
    </source>
</evidence>
<proteinExistence type="inferred from homology"/>
<dbReference type="GO" id="GO:0009090">
    <property type="term" value="P:homoserine biosynthetic process"/>
    <property type="evidence" value="ECO:0007669"/>
    <property type="project" value="TreeGrafter"/>
</dbReference>
<dbReference type="GO" id="GO:0050661">
    <property type="term" value="F:NADP binding"/>
    <property type="evidence" value="ECO:0007669"/>
    <property type="project" value="InterPro"/>
</dbReference>
<dbReference type="AlphaFoldDB" id="C1N597"/>
<dbReference type="InterPro" id="IPR005106">
    <property type="entry name" value="Asp/hSer_DH_NAD-bd"/>
</dbReference>
<dbReference type="eggNOG" id="ENOG502QQBK">
    <property type="taxonomic scope" value="Eukaryota"/>
</dbReference>
<evidence type="ECO:0000256" key="4">
    <source>
        <dbReference type="ARBA" id="ARBA00006753"/>
    </source>
</evidence>
<dbReference type="PIRSF" id="PIRSF036497">
    <property type="entry name" value="HDH_short"/>
    <property type="match status" value="1"/>
</dbReference>
<dbReference type="GeneID" id="9688573"/>
<evidence type="ECO:0000259" key="19">
    <source>
        <dbReference type="Pfam" id="PF03447"/>
    </source>
</evidence>
<reference evidence="20 21" key="1">
    <citation type="journal article" date="2009" name="Science">
        <title>Green evolution and dynamic adaptations revealed by genomes of the marine picoeukaryotes Micromonas.</title>
        <authorList>
            <person name="Worden A.Z."/>
            <person name="Lee J.H."/>
            <person name="Mock T."/>
            <person name="Rouze P."/>
            <person name="Simmons M.P."/>
            <person name="Aerts A.L."/>
            <person name="Allen A.E."/>
            <person name="Cuvelier M.L."/>
            <person name="Derelle E."/>
            <person name="Everett M.V."/>
            <person name="Foulon E."/>
            <person name="Grimwood J."/>
            <person name="Gundlach H."/>
            <person name="Henrissat B."/>
            <person name="Napoli C."/>
            <person name="McDonald S.M."/>
            <person name="Parker M.S."/>
            <person name="Rombauts S."/>
            <person name="Salamov A."/>
            <person name="Von Dassow P."/>
            <person name="Badger J.H."/>
            <person name="Coutinho P.M."/>
            <person name="Demir E."/>
            <person name="Dubchak I."/>
            <person name="Gentemann C."/>
            <person name="Eikrem W."/>
            <person name="Gready J.E."/>
            <person name="John U."/>
            <person name="Lanier W."/>
            <person name="Lindquist E.A."/>
            <person name="Lucas S."/>
            <person name="Mayer K.F."/>
            <person name="Moreau H."/>
            <person name="Not F."/>
            <person name="Otillar R."/>
            <person name="Panaud O."/>
            <person name="Pangilinan J."/>
            <person name="Paulsen I."/>
            <person name="Piegu B."/>
            <person name="Poliakov A."/>
            <person name="Robbens S."/>
            <person name="Schmutz J."/>
            <person name="Toulza E."/>
            <person name="Wyss T."/>
            <person name="Zelensky A."/>
            <person name="Zhou K."/>
            <person name="Armbrust E.V."/>
            <person name="Bhattacharya D."/>
            <person name="Goodenough U.W."/>
            <person name="Van de Peer Y."/>
            <person name="Grigoriev I.V."/>
        </authorList>
    </citation>
    <scope>NUCLEOTIDE SEQUENCE [LARGE SCALE GENOMIC DNA]</scope>
    <source>
        <strain evidence="20 21">CCMP1545</strain>
    </source>
</reference>
<dbReference type="InterPro" id="IPR036291">
    <property type="entry name" value="NAD(P)-bd_dom_sf"/>
</dbReference>
<feature type="active site" description="Proton donor" evidence="13">
    <location>
        <position position="280"/>
    </location>
</feature>
<dbReference type="GO" id="GO:0009088">
    <property type="term" value="P:threonine biosynthetic process"/>
    <property type="evidence" value="ECO:0007669"/>
    <property type="project" value="UniProtKB-UniPathway"/>
</dbReference>
<evidence type="ECO:0000256" key="17">
    <source>
        <dbReference type="SAM" id="MobiDB-lite"/>
    </source>
</evidence>
<keyword evidence="9 12" id="KW-0560">Oxidoreductase</keyword>
<evidence type="ECO:0000313" key="21">
    <source>
        <dbReference type="Proteomes" id="UP000001876"/>
    </source>
</evidence>
<evidence type="ECO:0000256" key="1">
    <source>
        <dbReference type="ARBA" id="ARBA00001920"/>
    </source>
</evidence>
<comment type="pathway">
    <text evidence="2 15">Amino-acid biosynthesis; L-threonine biosynthesis; L-threonine from L-aspartate: step 3/5.</text>
</comment>
<feature type="binding site" evidence="14">
    <location>
        <position position="175"/>
    </location>
    <ligand>
        <name>NADPH</name>
        <dbReference type="ChEBI" id="CHEBI:57783"/>
    </ligand>
</feature>
<evidence type="ECO:0000313" key="20">
    <source>
        <dbReference type="EMBL" id="EEH52869.1"/>
    </source>
</evidence>
<evidence type="ECO:0000256" key="9">
    <source>
        <dbReference type="ARBA" id="ARBA00023002"/>
    </source>
</evidence>
<dbReference type="InterPro" id="IPR019811">
    <property type="entry name" value="HDH_CS"/>
</dbReference>
<feature type="binding site" evidence="14">
    <location>
        <position position="151"/>
    </location>
    <ligand>
        <name>NADPH</name>
        <dbReference type="ChEBI" id="CHEBI:57783"/>
    </ligand>
</feature>
<dbReference type="PROSITE" id="PS01042">
    <property type="entry name" value="HOMOSER_DHGENASE"/>
    <property type="match status" value="1"/>
</dbReference>
<evidence type="ECO:0000256" key="14">
    <source>
        <dbReference type="PIRSR" id="PIRSR036497-2"/>
    </source>
</evidence>
<comment type="pathway">
    <text evidence="3 15">Amino-acid biosynthesis; L-methionine biosynthesis via de novo pathway; L-homoserine from L-aspartate: step 3/3.</text>
</comment>
<sequence>MRSAALLARAHPRVHAQASSTSTKTKPAPAKTLSRASMKTVPLHVGFVGTGLIGGVAVKQVASRAGTLLEQTGLDLKLAGATDSKSMILASDPAAGLANDAVTGGADGAVADWNAEALSGEISPCDLDAFAAALRERAEATGAHAVIVDNTSSEAVADRYEGWLASGVHVVTPNKKANSGDLKRFKAIRTAATSSGAKWLCEGTIGAGLPIVSTLRTLRASGDEIRSVQGVFSGTMSFLFNTWDPAGGQPFSEVVLAAKAAGFTEPDPRDDLNGMDVARKVVIAARESGVDLELADVTTRSLVPPSLESCDAAEYVSRMAEFDGDIAKEAADAASRGNVLRFVGKVDVEKGVGSVELGEFPKTHPFAGLQGADNVVEIQSSRYSAVGGSTPLIVRGPGAGAAVTAGGVFGDLCKLGAQLGASVLI</sequence>
<dbReference type="STRING" id="564608.C1N597"/>
<dbReference type="UniPathway" id="UPA00050">
    <property type="reaction ID" value="UER00063"/>
</dbReference>
<evidence type="ECO:0000256" key="2">
    <source>
        <dbReference type="ARBA" id="ARBA00005056"/>
    </source>
</evidence>
<evidence type="ECO:0000256" key="5">
    <source>
        <dbReference type="ARBA" id="ARBA00013213"/>
    </source>
</evidence>
<dbReference type="KEGG" id="mpp:MICPUCDRAFT_66967"/>
<comment type="similarity">
    <text evidence="4 12 16">Belongs to the homoserine dehydrogenase family.</text>
</comment>
<protein>
    <recommendedName>
        <fullName evidence="5 12">Homoserine dehydrogenase</fullName>
        <shortName evidence="12">HDH</shortName>
        <ecNumber evidence="5 12">1.1.1.3</ecNumber>
    </recommendedName>
</protein>
<evidence type="ECO:0000256" key="16">
    <source>
        <dbReference type="RuleBase" id="RU004171"/>
    </source>
</evidence>
<dbReference type="InterPro" id="IPR011147">
    <property type="entry name" value="Bifunc_Aspkin/hSer_DH"/>
</dbReference>
<dbReference type="Pfam" id="PF00742">
    <property type="entry name" value="Homoserine_dh"/>
    <property type="match status" value="1"/>
</dbReference>
<dbReference type="SUPFAM" id="SSF51735">
    <property type="entry name" value="NAD(P)-binding Rossmann-fold domains"/>
    <property type="match status" value="1"/>
</dbReference>
<feature type="compositionally biased region" description="Low complexity" evidence="17">
    <location>
        <begin position="18"/>
        <end position="32"/>
    </location>
</feature>
<dbReference type="RefSeq" id="XP_003062930.1">
    <property type="nucleotide sequence ID" value="XM_003062884.1"/>
</dbReference>
<dbReference type="OMA" id="CEYLQKA"/>
<evidence type="ECO:0000256" key="15">
    <source>
        <dbReference type="RuleBase" id="RU000579"/>
    </source>
</evidence>
<evidence type="ECO:0000256" key="3">
    <source>
        <dbReference type="ARBA" id="ARBA00005062"/>
    </source>
</evidence>
<feature type="domain" description="Homoserine dehydrogenase catalytic" evidence="18">
    <location>
        <begin position="210"/>
        <end position="412"/>
    </location>
</feature>
<evidence type="ECO:0000256" key="10">
    <source>
        <dbReference type="ARBA" id="ARBA00023167"/>
    </source>
</evidence>
<evidence type="ECO:0000256" key="11">
    <source>
        <dbReference type="ARBA" id="ARBA00048841"/>
    </source>
</evidence>
<feature type="binding site" evidence="14">
    <location>
        <begin position="49"/>
        <end position="54"/>
    </location>
    <ligand>
        <name>NADP(+)</name>
        <dbReference type="ChEBI" id="CHEBI:58349"/>
    </ligand>
</feature>
<evidence type="ECO:0000256" key="7">
    <source>
        <dbReference type="ARBA" id="ARBA00022697"/>
    </source>
</evidence>
<keyword evidence="21" id="KW-1185">Reference proteome</keyword>
<feature type="domain" description="Aspartate/homoserine dehydrogenase NAD-binding" evidence="19">
    <location>
        <begin position="49"/>
        <end position="201"/>
    </location>
</feature>
<dbReference type="OrthoDB" id="67851at2759"/>
<dbReference type="FunFam" id="3.30.360.10:FF:000006">
    <property type="entry name" value="Bifunctional aspartokinase/homoserine dehydrogenase"/>
    <property type="match status" value="1"/>
</dbReference>
<feature type="region of interest" description="Disordered" evidence="17">
    <location>
        <begin position="1"/>
        <end position="34"/>
    </location>
</feature>
<evidence type="ECO:0000256" key="12">
    <source>
        <dbReference type="PIRNR" id="PIRNR036497"/>
    </source>
</evidence>
<feature type="binding site" evidence="14">
    <location>
        <position position="265"/>
    </location>
    <ligand>
        <name>L-homoserine</name>
        <dbReference type="ChEBI" id="CHEBI:57476"/>
    </ligand>
</feature>